<dbReference type="InterPro" id="IPR036217">
    <property type="entry name" value="MethylDNA_cys_MeTrfase_DNAb"/>
</dbReference>
<dbReference type="Gene3D" id="1.10.10.10">
    <property type="entry name" value="Winged helix-like DNA-binding domain superfamily/Winged helix DNA-binding domain"/>
    <property type="match status" value="1"/>
</dbReference>
<dbReference type="PROSITE" id="PS01124">
    <property type="entry name" value="HTH_ARAC_FAMILY_2"/>
    <property type="match status" value="1"/>
</dbReference>
<dbReference type="GO" id="GO:0003908">
    <property type="term" value="F:methylated-DNA-[protein]-cysteine S-methyltransferase activity"/>
    <property type="evidence" value="ECO:0007669"/>
    <property type="project" value="UniProtKB-EC"/>
</dbReference>
<dbReference type="Gene3D" id="3.40.10.10">
    <property type="entry name" value="DNA Methylphosphotriester Repair Domain"/>
    <property type="match status" value="1"/>
</dbReference>
<dbReference type="InterPro" id="IPR036631">
    <property type="entry name" value="MGMT_N_sf"/>
</dbReference>
<dbReference type="AlphaFoldDB" id="K0MHI4"/>
<reference evidence="9 10" key="1">
    <citation type="journal article" date="2012" name="BMC Genomics">
        <title>Comparative genomics of the classical Bordetella subspecies: the evolution and exchange of virulence-associated diversity amongst closely related pathogens.</title>
        <authorList>
            <person name="Park J."/>
            <person name="Zhang Y."/>
            <person name="Buboltz A.M."/>
            <person name="Zhang X."/>
            <person name="Schuster S.C."/>
            <person name="Ahuja U."/>
            <person name="Liu M."/>
            <person name="Miller J.F."/>
            <person name="Sebaihia M."/>
            <person name="Bentley S.D."/>
            <person name="Parkhill J."/>
            <person name="Harvill E.T."/>
        </authorList>
    </citation>
    <scope>NUCLEOTIDE SEQUENCE [LARGE SCALE GENOMIC DNA]</scope>
    <source>
        <strain evidence="9 10">Bpp5</strain>
    </source>
</reference>
<evidence type="ECO:0000256" key="7">
    <source>
        <dbReference type="ARBA" id="ARBA00049348"/>
    </source>
</evidence>
<organism evidence="9 10">
    <name type="scientific">Bordetella parapertussis (strain Bpp5)</name>
    <dbReference type="NCBI Taxonomy" id="1208660"/>
    <lineage>
        <taxon>Bacteria</taxon>
        <taxon>Pseudomonadati</taxon>
        <taxon>Pseudomonadota</taxon>
        <taxon>Betaproteobacteria</taxon>
        <taxon>Burkholderiales</taxon>
        <taxon>Alcaligenaceae</taxon>
        <taxon>Bordetella</taxon>
    </lineage>
</organism>
<dbReference type="PANTHER" id="PTHR10815">
    <property type="entry name" value="METHYLATED-DNA--PROTEIN-CYSTEINE METHYLTRANSFERASE"/>
    <property type="match status" value="1"/>
</dbReference>
<comment type="catalytic activity">
    <reaction evidence="7">
        <text>a 6-O-methyl-2'-deoxyguanosine in DNA + L-cysteinyl-[protein] = S-methyl-L-cysteinyl-[protein] + a 2'-deoxyguanosine in DNA</text>
        <dbReference type="Rhea" id="RHEA:24000"/>
        <dbReference type="Rhea" id="RHEA-COMP:10131"/>
        <dbReference type="Rhea" id="RHEA-COMP:10132"/>
        <dbReference type="Rhea" id="RHEA-COMP:11367"/>
        <dbReference type="Rhea" id="RHEA-COMP:11368"/>
        <dbReference type="ChEBI" id="CHEBI:29950"/>
        <dbReference type="ChEBI" id="CHEBI:82612"/>
        <dbReference type="ChEBI" id="CHEBI:85445"/>
        <dbReference type="ChEBI" id="CHEBI:85448"/>
        <dbReference type="EC" id="2.1.1.63"/>
    </reaction>
</comment>
<dbReference type="PROSITE" id="PS00374">
    <property type="entry name" value="MGMT"/>
    <property type="match status" value="1"/>
</dbReference>
<dbReference type="PANTHER" id="PTHR10815:SF14">
    <property type="entry name" value="BIFUNCTIONAL TRANSCRIPTIONAL ACTIVATOR_DNA REPAIR ENZYME ADA"/>
    <property type="match status" value="1"/>
</dbReference>
<keyword evidence="3 9" id="KW-0808">Transferase</keyword>
<dbReference type="CDD" id="cd06445">
    <property type="entry name" value="ATase"/>
    <property type="match status" value="1"/>
</dbReference>
<dbReference type="SUPFAM" id="SSF53155">
    <property type="entry name" value="Methylated DNA-protein cysteine methyltransferase domain"/>
    <property type="match status" value="1"/>
</dbReference>
<evidence type="ECO:0000256" key="4">
    <source>
        <dbReference type="ARBA" id="ARBA00022763"/>
    </source>
</evidence>
<dbReference type="NCBIfam" id="TIGR00589">
    <property type="entry name" value="ogt"/>
    <property type="match status" value="1"/>
</dbReference>
<dbReference type="InterPro" id="IPR036388">
    <property type="entry name" value="WH-like_DNA-bd_sf"/>
</dbReference>
<dbReference type="Gene3D" id="3.30.160.70">
    <property type="entry name" value="Methylated DNA-protein cysteine methyltransferase domain"/>
    <property type="match status" value="1"/>
</dbReference>
<evidence type="ECO:0000256" key="5">
    <source>
        <dbReference type="ARBA" id="ARBA00023159"/>
    </source>
</evidence>
<dbReference type="RefSeq" id="WP_015040370.1">
    <property type="nucleotide sequence ID" value="NC_018828.1"/>
</dbReference>
<name>K0MHI4_BORPB</name>
<evidence type="ECO:0000256" key="3">
    <source>
        <dbReference type="ARBA" id="ARBA00022679"/>
    </source>
</evidence>
<evidence type="ECO:0000256" key="2">
    <source>
        <dbReference type="ARBA" id="ARBA00022603"/>
    </source>
</evidence>
<dbReference type="KEGG" id="bpar:BN117_3634"/>
<dbReference type="EC" id="2.1.1.63" evidence="9"/>
<evidence type="ECO:0000256" key="6">
    <source>
        <dbReference type="ARBA" id="ARBA00023204"/>
    </source>
</evidence>
<dbReference type="Pfam" id="PF02805">
    <property type="entry name" value="Ada_Zn_binding"/>
    <property type="match status" value="1"/>
</dbReference>
<dbReference type="EMBL" id="HE965803">
    <property type="protein sequence ID" value="CCJ50967.1"/>
    <property type="molecule type" value="Genomic_DNA"/>
</dbReference>
<sequence length="265" mass="28776">MNLPVRPAPAYATPEARWAAVQARDPAADSHFVYAVRTTGVYGRPSSAARLPRRENVEFFDNAEAAIYDAGFNSNSRFYEASQQLLGMAPRAYRAGGANARIRFAVAQCALGAILVAQSQLGICAILLDDDPDYLVRQLQDLFPRATLIGGDAGFERLVAEVVGFVEAPALGLNLPLDVRGTAFQERVWQALREVPPGATVSYTDIAERIGAPKAVRAVAQACAANRIAVAIPCHRVVRRDGDLSGYRWGVDRKRELLRREAATP</sequence>
<proteinExistence type="predicted"/>
<dbReference type="InterPro" id="IPR018060">
    <property type="entry name" value="HTH_AraC"/>
</dbReference>
<dbReference type="GO" id="GO:0006281">
    <property type="term" value="P:DNA repair"/>
    <property type="evidence" value="ECO:0007669"/>
    <property type="project" value="UniProtKB-KW"/>
</dbReference>
<dbReference type="GO" id="GO:0003700">
    <property type="term" value="F:DNA-binding transcription factor activity"/>
    <property type="evidence" value="ECO:0007669"/>
    <property type="project" value="InterPro"/>
</dbReference>
<keyword evidence="2 9" id="KW-0489">Methyltransferase</keyword>
<dbReference type="InterPro" id="IPR014048">
    <property type="entry name" value="MethylDNA_cys_MeTrfase_DNA-bd"/>
</dbReference>
<dbReference type="InterPro" id="IPR004026">
    <property type="entry name" value="Ada_DNA_repair_Zn-bd"/>
</dbReference>
<dbReference type="SUPFAM" id="SSF57884">
    <property type="entry name" value="Ada DNA repair protein, N-terminal domain (N-Ada 10)"/>
    <property type="match status" value="1"/>
</dbReference>
<comment type="catalytic activity">
    <reaction evidence="1">
        <text>a 4-O-methyl-thymidine in DNA + L-cysteinyl-[protein] = a thymidine in DNA + S-methyl-L-cysteinyl-[protein]</text>
        <dbReference type="Rhea" id="RHEA:53428"/>
        <dbReference type="Rhea" id="RHEA-COMP:10131"/>
        <dbReference type="Rhea" id="RHEA-COMP:10132"/>
        <dbReference type="Rhea" id="RHEA-COMP:13555"/>
        <dbReference type="Rhea" id="RHEA-COMP:13556"/>
        <dbReference type="ChEBI" id="CHEBI:29950"/>
        <dbReference type="ChEBI" id="CHEBI:82612"/>
        <dbReference type="ChEBI" id="CHEBI:137386"/>
        <dbReference type="ChEBI" id="CHEBI:137387"/>
        <dbReference type="EC" id="2.1.1.63"/>
    </reaction>
</comment>
<gene>
    <name evidence="9" type="primary">ada</name>
    <name evidence="9" type="ordered locus">BN117_3634</name>
</gene>
<feature type="domain" description="HTH araC/xylS-type" evidence="8">
    <location>
        <begin position="44"/>
        <end position="96"/>
    </location>
</feature>
<accession>K0MHI4</accession>
<dbReference type="Proteomes" id="UP000008035">
    <property type="component" value="Chromosome"/>
</dbReference>
<keyword evidence="5" id="KW-0010">Activator</keyword>
<dbReference type="InterPro" id="IPR035451">
    <property type="entry name" value="Ada-like_dom_sf"/>
</dbReference>
<dbReference type="FunFam" id="1.10.10.10:FF:000410">
    <property type="entry name" value="ADA regulatory protein, putative"/>
    <property type="match status" value="1"/>
</dbReference>
<dbReference type="Pfam" id="PF01035">
    <property type="entry name" value="DNA_binding_1"/>
    <property type="match status" value="1"/>
</dbReference>
<evidence type="ECO:0000256" key="1">
    <source>
        <dbReference type="ARBA" id="ARBA00001286"/>
    </source>
</evidence>
<keyword evidence="4" id="KW-0227">DNA damage</keyword>
<dbReference type="HOGENOM" id="CLU_000445_52_0_4"/>
<keyword evidence="6" id="KW-0234">DNA repair</keyword>
<dbReference type="GO" id="GO:0043565">
    <property type="term" value="F:sequence-specific DNA binding"/>
    <property type="evidence" value="ECO:0007669"/>
    <property type="project" value="InterPro"/>
</dbReference>
<protein>
    <submittedName>
        <fullName evidence="9">O6-methylguanine-DNA methyltransferase</fullName>
        <ecNumber evidence="9">2.1.1.63</ecNumber>
    </submittedName>
</protein>
<evidence type="ECO:0000313" key="9">
    <source>
        <dbReference type="EMBL" id="CCJ50967.1"/>
    </source>
</evidence>
<dbReference type="GO" id="GO:0008270">
    <property type="term" value="F:zinc ion binding"/>
    <property type="evidence" value="ECO:0007669"/>
    <property type="project" value="InterPro"/>
</dbReference>
<dbReference type="SUPFAM" id="SSF46767">
    <property type="entry name" value="Methylated DNA-protein cysteine methyltransferase, C-terminal domain"/>
    <property type="match status" value="1"/>
</dbReference>
<dbReference type="InterPro" id="IPR001497">
    <property type="entry name" value="MethylDNA_cys_MeTrfase_AS"/>
</dbReference>
<dbReference type="GO" id="GO:0032259">
    <property type="term" value="P:methylation"/>
    <property type="evidence" value="ECO:0007669"/>
    <property type="project" value="UniProtKB-KW"/>
</dbReference>
<evidence type="ECO:0000259" key="8">
    <source>
        <dbReference type="PROSITE" id="PS01124"/>
    </source>
</evidence>
<evidence type="ECO:0000313" key="10">
    <source>
        <dbReference type="Proteomes" id="UP000008035"/>
    </source>
</evidence>